<dbReference type="OrthoDB" id="5933588at2759"/>
<keyword evidence="6" id="KW-1185">Reference proteome</keyword>
<dbReference type="AlphaFoldDB" id="A0A0V1L1J2"/>
<name>A0A0V1L1J2_9BILA</name>
<proteinExistence type="predicted"/>
<dbReference type="EMBL" id="JYDW01000294">
    <property type="protein sequence ID" value="KRZ49777.1"/>
    <property type="molecule type" value="Genomic_DNA"/>
</dbReference>
<comment type="caution">
    <text evidence="4">The sequence shown here is derived from an EMBL/GenBank/DDBJ whole genome shotgun (WGS) entry which is preliminary data.</text>
</comment>
<dbReference type="EMBL" id="JYDW01000164">
    <property type="protein sequence ID" value="KRZ53440.1"/>
    <property type="molecule type" value="Genomic_DNA"/>
</dbReference>
<evidence type="ECO:0000313" key="2">
    <source>
        <dbReference type="EMBL" id="KRZ49768.1"/>
    </source>
</evidence>
<accession>A0A0V1L1J2</accession>
<dbReference type="Proteomes" id="UP000054721">
    <property type="component" value="Unassembled WGS sequence"/>
</dbReference>
<dbReference type="EMBL" id="JYDW01000294">
    <property type="protein sequence ID" value="KRZ49768.1"/>
    <property type="molecule type" value="Genomic_DNA"/>
</dbReference>
<protein>
    <submittedName>
        <fullName evidence="4">Uncharacterized protein</fullName>
    </submittedName>
</protein>
<gene>
    <name evidence="5" type="ORF">T02_12359</name>
    <name evidence="2" type="ORF">T02_161</name>
    <name evidence="4" type="ORF">T02_4449</name>
    <name evidence="3" type="ORF">T02_7880</name>
    <name evidence="1" type="ORF">T02_926</name>
</gene>
<evidence type="ECO:0000313" key="5">
    <source>
        <dbReference type="EMBL" id="KRZ53448.1"/>
    </source>
</evidence>
<evidence type="ECO:0000313" key="1">
    <source>
        <dbReference type="EMBL" id="KRZ48074.1"/>
    </source>
</evidence>
<sequence>MKDKLTVCDNLMAFSTIKANGNLHKRYDCLLFMSTYSVYGHGIAYSHVYDLVSTIQNYTDHKEMPFFISSSEWSRHYVINFNQDHLRLIACSGFQSLEYYN</sequence>
<evidence type="ECO:0000313" key="6">
    <source>
        <dbReference type="Proteomes" id="UP000054721"/>
    </source>
</evidence>
<evidence type="ECO:0000313" key="3">
    <source>
        <dbReference type="EMBL" id="KRZ49777.1"/>
    </source>
</evidence>
<organism evidence="4 6">
    <name type="scientific">Trichinella nativa</name>
    <dbReference type="NCBI Taxonomy" id="6335"/>
    <lineage>
        <taxon>Eukaryota</taxon>
        <taxon>Metazoa</taxon>
        <taxon>Ecdysozoa</taxon>
        <taxon>Nematoda</taxon>
        <taxon>Enoplea</taxon>
        <taxon>Dorylaimia</taxon>
        <taxon>Trichinellida</taxon>
        <taxon>Trichinellidae</taxon>
        <taxon>Trichinella</taxon>
    </lineage>
</organism>
<reference evidence="4 6" key="1">
    <citation type="submission" date="2015-05" db="EMBL/GenBank/DDBJ databases">
        <title>Evolution of Trichinella species and genotypes.</title>
        <authorList>
            <person name="Korhonen P.K."/>
            <person name="Edoardo P."/>
            <person name="Giuseppe L.R."/>
            <person name="Gasser R.B."/>
        </authorList>
    </citation>
    <scope>NUCLEOTIDE SEQUENCE [LARGE SCALE GENOMIC DNA]</scope>
    <source>
        <strain evidence="4">ISS10</strain>
    </source>
</reference>
<dbReference type="EMBL" id="JYDW01000477">
    <property type="protein sequence ID" value="KRZ48074.1"/>
    <property type="molecule type" value="Genomic_DNA"/>
</dbReference>
<evidence type="ECO:0000313" key="4">
    <source>
        <dbReference type="EMBL" id="KRZ53440.1"/>
    </source>
</evidence>
<dbReference type="EMBL" id="JYDW01000164">
    <property type="protein sequence ID" value="KRZ53448.1"/>
    <property type="molecule type" value="Genomic_DNA"/>
</dbReference>